<dbReference type="Pfam" id="PF04984">
    <property type="entry name" value="Phage_sheath_1"/>
    <property type="match status" value="1"/>
</dbReference>
<gene>
    <name evidence="3" type="ORF">SAMN02745172_02464</name>
</gene>
<proteinExistence type="inferred from homology"/>
<name>A0A1M7ZLQ5_9HYPH</name>
<protein>
    <submittedName>
        <fullName evidence="3">Mu-like prophage tail sheath protein gpL</fullName>
    </submittedName>
</protein>
<evidence type="ECO:0000256" key="1">
    <source>
        <dbReference type="ARBA" id="ARBA00008005"/>
    </source>
</evidence>
<accession>A0A1M7ZLQ5</accession>
<organism evidence="3 4">
    <name type="scientific">Pseudoxanthobacter soli DSM 19599</name>
    <dbReference type="NCBI Taxonomy" id="1123029"/>
    <lineage>
        <taxon>Bacteria</taxon>
        <taxon>Pseudomonadati</taxon>
        <taxon>Pseudomonadota</taxon>
        <taxon>Alphaproteobacteria</taxon>
        <taxon>Hyphomicrobiales</taxon>
        <taxon>Segnochrobactraceae</taxon>
        <taxon>Pseudoxanthobacter</taxon>
    </lineage>
</organism>
<dbReference type="InterPro" id="IPR035089">
    <property type="entry name" value="Phage_sheath_subtilisin"/>
</dbReference>
<reference evidence="3 4" key="1">
    <citation type="submission" date="2016-12" db="EMBL/GenBank/DDBJ databases">
        <authorList>
            <person name="Song W.-J."/>
            <person name="Kurnit D.M."/>
        </authorList>
    </citation>
    <scope>NUCLEOTIDE SEQUENCE [LARGE SCALE GENOMIC DNA]</scope>
    <source>
        <strain evidence="3 4">DSM 19599</strain>
    </source>
</reference>
<sequence>MAGIGFNNIPGSGVIAPLMSFEFNSAGQYDSVSRLYLVGHKAAAGTLAANTPTICTSLAEATMLAGAGSMLREMWRIVALNAPAQETWLVAVTETGAAPTWTYTLASVPAAGGTGYVEICGERVIVTAAAGDTVTIVAAALAAAINAYSNALTGAMLPVTATAAAGVVTLTARHAGAIMAEIDHSIPTGIAGNIFVGALTVASVTPASGVPSLATALAAIGDDPCGAMVAPWADTASLDAYQAWLSDVAGRWAWSRQSYGHAWCCNSGNTSAQTTLGLGRNDRHTSIIARPATHQRPSWLWAAGFAGRLLPWLSDTTTGNVSRNQTGLVVEGIEAPRDRTAVWGYSARNTLLGAGISTWTATADGRVAVDKIVTTYRTGPTGQPDSVFRDVQSVYQLAGGFGYMRERLASEQGNKALMDSNPGALEAVTTPADIKATLIHGYEALEQRGVFEDAATFAASVIVRRNAANPARVDMFLPMDRVNPLDILAGNATIYAQYI</sequence>
<dbReference type="EMBL" id="FRXO01000004">
    <property type="protein sequence ID" value="SHO65817.1"/>
    <property type="molecule type" value="Genomic_DNA"/>
</dbReference>
<dbReference type="RefSeq" id="WP_073628991.1">
    <property type="nucleotide sequence ID" value="NZ_FRXO01000004.1"/>
</dbReference>
<dbReference type="AlphaFoldDB" id="A0A1M7ZLQ5"/>
<evidence type="ECO:0000313" key="4">
    <source>
        <dbReference type="Proteomes" id="UP000186406"/>
    </source>
</evidence>
<evidence type="ECO:0000313" key="3">
    <source>
        <dbReference type="EMBL" id="SHO65817.1"/>
    </source>
</evidence>
<dbReference type="OrthoDB" id="5442644at2"/>
<feature type="domain" description="Tail sheath protein subtilisin-like" evidence="2">
    <location>
        <begin position="209"/>
        <end position="375"/>
    </location>
</feature>
<comment type="similarity">
    <text evidence="1">Belongs to the myoviridae tail sheath protein family.</text>
</comment>
<dbReference type="STRING" id="1123029.SAMN02745172_02464"/>
<keyword evidence="4" id="KW-1185">Reference proteome</keyword>
<evidence type="ECO:0000259" key="2">
    <source>
        <dbReference type="Pfam" id="PF04984"/>
    </source>
</evidence>
<dbReference type="Proteomes" id="UP000186406">
    <property type="component" value="Unassembled WGS sequence"/>
</dbReference>